<keyword evidence="3" id="KW-0238">DNA-binding</keyword>
<dbReference type="Pfam" id="PF00589">
    <property type="entry name" value="Phage_integrase"/>
    <property type="match status" value="1"/>
</dbReference>
<feature type="domain" description="Tyr recombinase" evidence="5">
    <location>
        <begin position="173"/>
        <end position="350"/>
    </location>
</feature>
<dbReference type="GO" id="GO:0006310">
    <property type="term" value="P:DNA recombination"/>
    <property type="evidence" value="ECO:0007669"/>
    <property type="project" value="UniProtKB-KW"/>
</dbReference>
<accession>A0A7D9D4D1</accession>
<dbReference type="Gene3D" id="1.10.150.130">
    <property type="match status" value="1"/>
</dbReference>
<dbReference type="AlphaFoldDB" id="A0A7D9D4D1"/>
<comment type="similarity">
    <text evidence="1">Belongs to the 'phage' integrase family.</text>
</comment>
<evidence type="ECO:0000256" key="2">
    <source>
        <dbReference type="ARBA" id="ARBA00022908"/>
    </source>
</evidence>
<dbReference type="Gene3D" id="1.10.443.10">
    <property type="entry name" value="Intergrase catalytic core"/>
    <property type="match status" value="1"/>
</dbReference>
<dbReference type="PANTHER" id="PTHR30349">
    <property type="entry name" value="PHAGE INTEGRASE-RELATED"/>
    <property type="match status" value="1"/>
</dbReference>
<dbReference type="PANTHER" id="PTHR30349:SF41">
    <property type="entry name" value="INTEGRASE_RECOMBINASE PROTEIN MJ0367-RELATED"/>
    <property type="match status" value="1"/>
</dbReference>
<dbReference type="InterPro" id="IPR010998">
    <property type="entry name" value="Integrase_recombinase_N"/>
</dbReference>
<keyword evidence="4" id="KW-0233">DNA recombination</keyword>
<dbReference type="PROSITE" id="PS51898">
    <property type="entry name" value="TYR_RECOMBINASE"/>
    <property type="match status" value="1"/>
</dbReference>
<dbReference type="InterPro" id="IPR013762">
    <property type="entry name" value="Integrase-like_cat_sf"/>
</dbReference>
<dbReference type="InterPro" id="IPR050090">
    <property type="entry name" value="Tyrosine_recombinase_XerCD"/>
</dbReference>
<evidence type="ECO:0000256" key="1">
    <source>
        <dbReference type="ARBA" id="ARBA00008857"/>
    </source>
</evidence>
<dbReference type="SUPFAM" id="SSF56349">
    <property type="entry name" value="DNA breaking-rejoining enzymes"/>
    <property type="match status" value="1"/>
</dbReference>
<evidence type="ECO:0000256" key="3">
    <source>
        <dbReference type="ARBA" id="ARBA00023125"/>
    </source>
</evidence>
<dbReference type="GO" id="GO:0003677">
    <property type="term" value="F:DNA binding"/>
    <property type="evidence" value="ECO:0007669"/>
    <property type="project" value="UniProtKB-KW"/>
</dbReference>
<dbReference type="InterPro" id="IPR002104">
    <property type="entry name" value="Integrase_catalytic"/>
</dbReference>
<reference evidence="6" key="1">
    <citation type="submission" date="2019-07" db="EMBL/GenBank/DDBJ databases">
        <authorList>
            <person name="Weber M."/>
            <person name="Kostadinov I."/>
            <person name="Kostadinov D I."/>
        </authorList>
    </citation>
    <scope>NUCLEOTIDE SEQUENCE</scope>
    <source>
        <strain evidence="6">Gfbio:sag-sample-m06:053724c1-46a9-4a36-b237-ea2bf867836b</strain>
    </source>
</reference>
<gene>
    <name evidence="6" type="ORF">JTBM06_V1_40030</name>
</gene>
<organism evidence="6">
    <name type="scientific">uncultured Woeseiaceae bacterium</name>
    <dbReference type="NCBI Taxonomy" id="1983305"/>
    <lineage>
        <taxon>Bacteria</taxon>
        <taxon>Pseudomonadati</taxon>
        <taxon>Pseudomonadota</taxon>
        <taxon>Gammaproteobacteria</taxon>
        <taxon>Woeseiales</taxon>
        <taxon>Woeseiaceae</taxon>
        <taxon>environmental samples</taxon>
    </lineage>
</organism>
<evidence type="ECO:0000256" key="4">
    <source>
        <dbReference type="ARBA" id="ARBA00023172"/>
    </source>
</evidence>
<protein>
    <submittedName>
        <fullName evidence="6">Site-specific recombinase XerD</fullName>
    </submittedName>
</protein>
<keyword evidence="2" id="KW-0229">DNA integration</keyword>
<evidence type="ECO:0000313" key="6">
    <source>
        <dbReference type="EMBL" id="VUX55553.1"/>
    </source>
</evidence>
<dbReference type="GO" id="GO:0015074">
    <property type="term" value="P:DNA integration"/>
    <property type="evidence" value="ECO:0007669"/>
    <property type="project" value="UniProtKB-KW"/>
</dbReference>
<name>A0A7D9D4D1_9GAMM</name>
<proteinExistence type="inferred from homology"/>
<evidence type="ECO:0000259" key="5">
    <source>
        <dbReference type="PROSITE" id="PS51898"/>
    </source>
</evidence>
<dbReference type="EMBL" id="LR633967">
    <property type="protein sequence ID" value="VUX55553.1"/>
    <property type="molecule type" value="Genomic_DNA"/>
</dbReference>
<sequence length="389" mass="44057">MSKRNRMPGLRQKGGIWQIEKRCRYAPGGWLRESTGLSSRIEAEKYLIRRLAEYEEEARRREVVIFTFEEAALRYLEEIAHKSSANTIAVILDSLFPYIGKLPIAHVHDGTIRPFIEHEQARGMAPKTINNVLGIISTVLNRSARVWRDQDGNPWLTQAPALISRLSVKGKQSRAYPLSWSEQDRLIKALPRHLADAALFGLNTGCREQEICQLRWDWEVQLPEMETSVFILGASITKTSTERVVVLNTVARRVIESRRGIHAERVFTYRGRPVAKLRSSAWRRAWKAVGLPTEPGILKGVHNLRHTFGRRLRSAGIPLETRKALLGHANDDITTHYSAAELEELINAAEAIVSRGRTETPNLMLIRQRTDRSVGKVSENNKGPAAKIC</sequence>
<dbReference type="InterPro" id="IPR011010">
    <property type="entry name" value="DNA_brk_join_enz"/>
</dbReference>